<comment type="caution">
    <text evidence="1">The sequence shown here is derived from an EMBL/GenBank/DDBJ whole genome shotgun (WGS) entry which is preliminary data.</text>
</comment>
<dbReference type="EMBL" id="BART01008918">
    <property type="protein sequence ID" value="GAG59922.1"/>
    <property type="molecule type" value="Genomic_DNA"/>
</dbReference>
<accession>X0ZPE3</accession>
<proteinExistence type="predicted"/>
<name>X0ZPE3_9ZZZZ</name>
<evidence type="ECO:0000313" key="1">
    <source>
        <dbReference type="EMBL" id="GAG59922.1"/>
    </source>
</evidence>
<sequence>MLKNSSTVLCEIFEHISHLHNKLGKKIKIERPNLLFLVPPYFYFDSIDDPWYKITVFLAKESIKFKENNEVYPIICMSKSIFIDSKNIKKICEDYNGFDGYIIWISDLNEQKEDIKYLEGIFRLVKTFSIQEKPIIILYGEFLSLLFSK</sequence>
<feature type="non-terminal residue" evidence="1">
    <location>
        <position position="149"/>
    </location>
</feature>
<protein>
    <submittedName>
        <fullName evidence="1">Uncharacterized protein</fullName>
    </submittedName>
</protein>
<dbReference type="AlphaFoldDB" id="X0ZPE3"/>
<reference evidence="1" key="1">
    <citation type="journal article" date="2014" name="Front. Microbiol.">
        <title>High frequency of phylogenetically diverse reductive dehalogenase-homologous genes in deep subseafloor sedimentary metagenomes.</title>
        <authorList>
            <person name="Kawai M."/>
            <person name="Futagami T."/>
            <person name="Toyoda A."/>
            <person name="Takaki Y."/>
            <person name="Nishi S."/>
            <person name="Hori S."/>
            <person name="Arai W."/>
            <person name="Tsubouchi T."/>
            <person name="Morono Y."/>
            <person name="Uchiyama I."/>
            <person name="Ito T."/>
            <person name="Fujiyama A."/>
            <person name="Inagaki F."/>
            <person name="Takami H."/>
        </authorList>
    </citation>
    <scope>NUCLEOTIDE SEQUENCE</scope>
    <source>
        <strain evidence="1">Expedition CK06-06</strain>
    </source>
</reference>
<gene>
    <name evidence="1" type="ORF">S01H4_19921</name>
</gene>
<organism evidence="1">
    <name type="scientific">marine sediment metagenome</name>
    <dbReference type="NCBI Taxonomy" id="412755"/>
    <lineage>
        <taxon>unclassified sequences</taxon>
        <taxon>metagenomes</taxon>
        <taxon>ecological metagenomes</taxon>
    </lineage>
</organism>